<evidence type="ECO:0000256" key="1">
    <source>
        <dbReference type="SAM" id="MobiDB-lite"/>
    </source>
</evidence>
<sequence length="408" mass="47429">MYFKLIIYIFLSSLLGFPLFSITEEFKADTKGIDNSPLLRYKRGSNYSKLREYVEEADEEKGEKSSGKGSDKSPEKEEAKKKNVKNTKKVLYICEDGLLSPFYFHKNLARILSEKYMVDLLVYSISGGHKIYSENLQIINIPVTRGLFEQTTLREEGYVEAYIEFHNSEAFRFLGIYTEILMNEEIKIGGIHVSILEWLKKQKYSFGMAEFESMGGPFAVFEALEIKNTFNVFSNVFYPTNLQFLDFGGKPLDVTKYRVPGETAEPGDWKEGSTVFQENSDLWKFNIQNNKKFNYCKKVFLNDKSEFYYNFLYNSQAKLYGKQPSLLEVLYKKIKIHFVNQHPFGIFKTFPEHEKIVYIGGIHVEKENSILLEKIKKENDKRDYVARPMESYPCSSLSRPTPVAYPRG</sequence>
<protein>
    <submittedName>
        <fullName evidence="4">Uncharacterized protein</fullName>
    </submittedName>
</protein>
<feature type="compositionally biased region" description="Basic and acidic residues" evidence="1">
    <location>
        <begin position="61"/>
        <end position="81"/>
    </location>
</feature>
<keyword evidence="3" id="KW-1185">Reference proteome</keyword>
<reference evidence="4" key="1">
    <citation type="submission" date="2022-11" db="UniProtKB">
        <authorList>
            <consortium name="WormBaseParasite"/>
        </authorList>
    </citation>
    <scope>IDENTIFICATION</scope>
</reference>
<dbReference type="AlphaFoldDB" id="A0A915MKA8"/>
<dbReference type="WBParaSite" id="scaffold3955_cov176.g7378">
    <property type="protein sequence ID" value="scaffold3955_cov176.g7378"/>
    <property type="gene ID" value="scaffold3955_cov176.g7378"/>
</dbReference>
<evidence type="ECO:0000256" key="2">
    <source>
        <dbReference type="SAM" id="SignalP"/>
    </source>
</evidence>
<evidence type="ECO:0000313" key="4">
    <source>
        <dbReference type="WBParaSite" id="scaffold3955_cov176.g7378"/>
    </source>
</evidence>
<keyword evidence="2" id="KW-0732">Signal</keyword>
<organism evidence="3 4">
    <name type="scientific">Meloidogyne javanica</name>
    <name type="common">Root-knot nematode worm</name>
    <dbReference type="NCBI Taxonomy" id="6303"/>
    <lineage>
        <taxon>Eukaryota</taxon>
        <taxon>Metazoa</taxon>
        <taxon>Ecdysozoa</taxon>
        <taxon>Nematoda</taxon>
        <taxon>Chromadorea</taxon>
        <taxon>Rhabditida</taxon>
        <taxon>Tylenchina</taxon>
        <taxon>Tylenchomorpha</taxon>
        <taxon>Tylenchoidea</taxon>
        <taxon>Meloidogynidae</taxon>
        <taxon>Meloidogyninae</taxon>
        <taxon>Meloidogyne</taxon>
        <taxon>Meloidogyne incognita group</taxon>
    </lineage>
</organism>
<feature type="region of interest" description="Disordered" evidence="1">
    <location>
        <begin position="58"/>
        <end position="81"/>
    </location>
</feature>
<dbReference type="Proteomes" id="UP000887561">
    <property type="component" value="Unplaced"/>
</dbReference>
<feature type="chain" id="PRO_5037915722" evidence="2">
    <location>
        <begin position="17"/>
        <end position="408"/>
    </location>
</feature>
<evidence type="ECO:0000313" key="3">
    <source>
        <dbReference type="Proteomes" id="UP000887561"/>
    </source>
</evidence>
<name>A0A915MKA8_MELJA</name>
<accession>A0A915MKA8</accession>
<proteinExistence type="predicted"/>
<feature type="signal peptide" evidence="2">
    <location>
        <begin position="1"/>
        <end position="16"/>
    </location>
</feature>